<dbReference type="PaxDb" id="4113-PGSC0003DMT400089877"/>
<dbReference type="AlphaFoldDB" id="M1DJ44"/>
<name>M1DJ44_SOLTU</name>
<evidence type="ECO:0000313" key="1">
    <source>
        <dbReference type="EnsemblPlants" id="PGSC0003DMT400089877"/>
    </source>
</evidence>
<keyword evidence="2" id="KW-1185">Reference proteome</keyword>
<reference evidence="2" key="1">
    <citation type="journal article" date="2011" name="Nature">
        <title>Genome sequence and analysis of the tuber crop potato.</title>
        <authorList>
            <consortium name="The Potato Genome Sequencing Consortium"/>
        </authorList>
    </citation>
    <scope>NUCLEOTIDE SEQUENCE [LARGE SCALE GENOMIC DNA]</scope>
    <source>
        <strain evidence="2">cv. DM1-3 516 R44</strain>
    </source>
</reference>
<dbReference type="InParanoid" id="M1DJ44"/>
<dbReference type="Gramene" id="PGSC0003DMT400089877">
    <property type="protein sequence ID" value="PGSC0003DMT400089877"/>
    <property type="gene ID" value="PGSC0003DMG400039448"/>
</dbReference>
<dbReference type="Proteomes" id="UP000011115">
    <property type="component" value="Unassembled WGS sequence"/>
</dbReference>
<dbReference type="HOGENOM" id="CLU_998943_0_0_1"/>
<reference evidence="1" key="2">
    <citation type="submission" date="2015-06" db="UniProtKB">
        <authorList>
            <consortium name="EnsemblPlants"/>
        </authorList>
    </citation>
    <scope>IDENTIFICATION</scope>
    <source>
        <strain evidence="1">DM1-3 516 R44</strain>
    </source>
</reference>
<protein>
    <submittedName>
        <fullName evidence="1">Uncharacterized protein</fullName>
    </submittedName>
</protein>
<sequence>MRNIKERMASVEGRLGMEERVNIPSNGVPQSQLNPVCYLSLCKGSHVGKEDPSCGRHGTISTLDTFTIANEQSVNVSLSICELIASLPYADNVLVKSVDTLVDPIDDRIDSSNKIDLCPPSIDTCDLKDSTLINDDFVDQPGEHACFGSSLVVDPSLFKYNILFRDAEITPSNVHSGVNLESNIALDNYTCYSNPLWCEAFPPKDGNLFLEDESTLVGKECDEEKGGVGFRITSSSWCVSILDSITNTFEPIGSPLQEILHFVVPKVATKPHKVATNNI</sequence>
<evidence type="ECO:0000313" key="2">
    <source>
        <dbReference type="Proteomes" id="UP000011115"/>
    </source>
</evidence>
<dbReference type="EnsemblPlants" id="PGSC0003DMT400089877">
    <property type="protein sequence ID" value="PGSC0003DMT400089877"/>
    <property type="gene ID" value="PGSC0003DMG400039448"/>
</dbReference>
<organism evidence="1 2">
    <name type="scientific">Solanum tuberosum</name>
    <name type="common">Potato</name>
    <dbReference type="NCBI Taxonomy" id="4113"/>
    <lineage>
        <taxon>Eukaryota</taxon>
        <taxon>Viridiplantae</taxon>
        <taxon>Streptophyta</taxon>
        <taxon>Embryophyta</taxon>
        <taxon>Tracheophyta</taxon>
        <taxon>Spermatophyta</taxon>
        <taxon>Magnoliopsida</taxon>
        <taxon>eudicotyledons</taxon>
        <taxon>Gunneridae</taxon>
        <taxon>Pentapetalae</taxon>
        <taxon>asterids</taxon>
        <taxon>lamiids</taxon>
        <taxon>Solanales</taxon>
        <taxon>Solanaceae</taxon>
        <taxon>Solanoideae</taxon>
        <taxon>Solaneae</taxon>
        <taxon>Solanum</taxon>
    </lineage>
</organism>
<proteinExistence type="predicted"/>
<accession>M1DJ44</accession>